<feature type="transmembrane region" description="Helical" evidence="8">
    <location>
        <begin position="174"/>
        <end position="194"/>
    </location>
</feature>
<name>A0A944D6E2_DENI1</name>
<keyword evidence="3" id="KW-0328">Glycosyltransferase</keyword>
<dbReference type="GO" id="GO:0016763">
    <property type="term" value="F:pentosyltransferase activity"/>
    <property type="evidence" value="ECO:0007669"/>
    <property type="project" value="TreeGrafter"/>
</dbReference>
<evidence type="ECO:0000256" key="7">
    <source>
        <dbReference type="ARBA" id="ARBA00023136"/>
    </source>
</evidence>
<feature type="transmembrane region" description="Helical" evidence="8">
    <location>
        <begin position="125"/>
        <end position="143"/>
    </location>
</feature>
<dbReference type="Proteomes" id="UP000694660">
    <property type="component" value="Unassembled WGS sequence"/>
</dbReference>
<feature type="transmembrane region" description="Helical" evidence="8">
    <location>
        <begin position="314"/>
        <end position="333"/>
    </location>
</feature>
<keyword evidence="10" id="KW-1185">Reference proteome</keyword>
<feature type="transmembrane region" description="Helical" evidence="8">
    <location>
        <begin position="100"/>
        <end position="118"/>
    </location>
</feature>
<evidence type="ECO:0000313" key="9">
    <source>
        <dbReference type="EMBL" id="MBT0960840.1"/>
    </source>
</evidence>
<evidence type="ECO:0000256" key="2">
    <source>
        <dbReference type="ARBA" id="ARBA00022475"/>
    </source>
</evidence>
<dbReference type="AlphaFoldDB" id="A0A944D6E2"/>
<feature type="transmembrane region" description="Helical" evidence="8">
    <location>
        <begin position="200"/>
        <end position="225"/>
    </location>
</feature>
<keyword evidence="7 8" id="KW-0472">Membrane</keyword>
<evidence type="ECO:0000313" key="10">
    <source>
        <dbReference type="Proteomes" id="UP000694660"/>
    </source>
</evidence>
<accession>A0A944D6E2</accession>
<reference evidence="10" key="1">
    <citation type="journal article" date="2022" name="ISME J.">
        <title>Genetic and phylogenetic analysis of dissimilatory iodate-reducing bacteria identifies potential niches across the world's oceans.</title>
        <authorList>
            <person name="Reyes-Umana V."/>
            <person name="Henning Z."/>
            <person name="Lee K."/>
            <person name="Barnum T.P."/>
            <person name="Coates J.D."/>
        </authorList>
    </citation>
    <scope>NUCLEOTIDE SEQUENCE [LARGE SCALE GENOMIC DNA]</scope>
    <source>
        <strain evidence="10">IR12</strain>
    </source>
</reference>
<gene>
    <name evidence="9" type="ORF">I8J34_06580</name>
</gene>
<feature type="transmembrane region" description="Helical" evidence="8">
    <location>
        <begin position="420"/>
        <end position="438"/>
    </location>
</feature>
<dbReference type="PANTHER" id="PTHR33908:SF11">
    <property type="entry name" value="MEMBRANE PROTEIN"/>
    <property type="match status" value="1"/>
</dbReference>
<feature type="transmembrane region" description="Helical" evidence="8">
    <location>
        <begin position="289"/>
        <end position="308"/>
    </location>
</feature>
<protein>
    <submittedName>
        <fullName evidence="9">Glycosyltransferase family 39 protein</fullName>
    </submittedName>
</protein>
<dbReference type="GO" id="GO:0009103">
    <property type="term" value="P:lipopolysaccharide biosynthetic process"/>
    <property type="evidence" value="ECO:0007669"/>
    <property type="project" value="UniProtKB-ARBA"/>
</dbReference>
<dbReference type="InterPro" id="IPR050297">
    <property type="entry name" value="LipidA_mod_glycosyltrf_83"/>
</dbReference>
<dbReference type="PANTHER" id="PTHR33908">
    <property type="entry name" value="MANNOSYLTRANSFERASE YKCB-RELATED"/>
    <property type="match status" value="1"/>
</dbReference>
<dbReference type="EMBL" id="JAEKFT010000005">
    <property type="protein sequence ID" value="MBT0960840.1"/>
    <property type="molecule type" value="Genomic_DNA"/>
</dbReference>
<evidence type="ECO:0000256" key="1">
    <source>
        <dbReference type="ARBA" id="ARBA00004651"/>
    </source>
</evidence>
<evidence type="ECO:0000256" key="5">
    <source>
        <dbReference type="ARBA" id="ARBA00022692"/>
    </source>
</evidence>
<keyword evidence="4" id="KW-0808">Transferase</keyword>
<proteinExistence type="predicted"/>
<keyword evidence="2" id="KW-1003">Cell membrane</keyword>
<keyword evidence="6 8" id="KW-1133">Transmembrane helix</keyword>
<evidence type="ECO:0000256" key="8">
    <source>
        <dbReference type="SAM" id="Phobius"/>
    </source>
</evidence>
<sequence>MTTRRHDPFAPALPPPPRTALLWAMIAIYLLAGLTGHAPWRGDDGRFFGPILGMVRDGHWLVPHLAGAPHLDFGPLYYWLGAISASALGTVLPLHDAARLASALFAAFALWLTADAARRMHGEQAHAPALLLLVASLGLVVHVHETQPLLAVMAAQAVTLWGMARALKRPRVGAVVAGVGVGLAVLANGLNALLMTAPLLLLLPGLTAILIGVVAALVVAGLWIVPMASTAPDLLALWWSTSIEASTPHTRKLAEAADWLGLLGWFTWPLWPIAGWALWRERRHLGRRAWRTIGAAIVLAVLVTSLSGTLRPAGFLPLLLPLALAAAAGVTTLRRGAANAFDWFGGMTFATFALLAWTAWSAMAFDWPPGLARHLAKITPDFALESRLWPPLLALALCAGWIWLLAIAKRSPYRGAQNSAAGMTMLWCLAVILLQPWFDYSKGHASAVSALSEYLEAHPPPGCISGIGLSPSLTVSLDYRAGLRPQPFSDASCPWILVSGSDLPTTGTLLWHHQRGGGSRREVLSLVTQPPD</sequence>
<evidence type="ECO:0000256" key="6">
    <source>
        <dbReference type="ARBA" id="ARBA00022989"/>
    </source>
</evidence>
<keyword evidence="5 8" id="KW-0812">Transmembrane</keyword>
<feature type="transmembrane region" description="Helical" evidence="8">
    <location>
        <begin position="20"/>
        <end position="40"/>
    </location>
</feature>
<dbReference type="RefSeq" id="WP_214360591.1">
    <property type="nucleotide sequence ID" value="NZ_JAEKFT010000005.1"/>
</dbReference>
<dbReference type="GO" id="GO:0005886">
    <property type="term" value="C:plasma membrane"/>
    <property type="evidence" value="ECO:0007669"/>
    <property type="project" value="UniProtKB-SubCell"/>
</dbReference>
<comment type="caution">
    <text evidence="9">The sequence shown here is derived from an EMBL/GenBank/DDBJ whole genome shotgun (WGS) entry which is preliminary data.</text>
</comment>
<organism evidence="9 10">
    <name type="scientific">Denitromonas iodatirespirans</name>
    <dbReference type="NCBI Taxonomy" id="2795389"/>
    <lineage>
        <taxon>Bacteria</taxon>
        <taxon>Pseudomonadati</taxon>
        <taxon>Pseudomonadota</taxon>
        <taxon>Betaproteobacteria</taxon>
        <taxon>Rhodocyclales</taxon>
        <taxon>Zoogloeaceae</taxon>
        <taxon>Denitromonas</taxon>
    </lineage>
</organism>
<evidence type="ECO:0000256" key="3">
    <source>
        <dbReference type="ARBA" id="ARBA00022676"/>
    </source>
</evidence>
<evidence type="ECO:0000256" key="4">
    <source>
        <dbReference type="ARBA" id="ARBA00022679"/>
    </source>
</evidence>
<comment type="subcellular location">
    <subcellularLocation>
        <location evidence="1">Cell membrane</location>
        <topology evidence="1">Multi-pass membrane protein</topology>
    </subcellularLocation>
</comment>
<feature type="transmembrane region" description="Helical" evidence="8">
    <location>
        <begin position="388"/>
        <end position="408"/>
    </location>
</feature>
<feature type="transmembrane region" description="Helical" evidence="8">
    <location>
        <begin position="340"/>
        <end position="360"/>
    </location>
</feature>